<dbReference type="SUPFAM" id="SSF54427">
    <property type="entry name" value="NTF2-like"/>
    <property type="match status" value="1"/>
</dbReference>
<dbReference type="InterPro" id="IPR032710">
    <property type="entry name" value="NTF2-like_dom_sf"/>
</dbReference>
<dbReference type="InterPro" id="IPR027843">
    <property type="entry name" value="DUF4440"/>
</dbReference>
<dbReference type="RefSeq" id="WP_320184993.1">
    <property type="nucleotide sequence ID" value="NZ_CP138332.1"/>
</dbReference>
<gene>
    <name evidence="2" type="ORF">ACFS7Y_15160</name>
</gene>
<name>A0ABW6BGR8_9SPHI</name>
<organism evidence="2 3">
    <name type="scientific">Sphingobacterium bambusae</name>
    <dbReference type="NCBI Taxonomy" id="662858"/>
    <lineage>
        <taxon>Bacteria</taxon>
        <taxon>Pseudomonadati</taxon>
        <taxon>Bacteroidota</taxon>
        <taxon>Sphingobacteriia</taxon>
        <taxon>Sphingobacteriales</taxon>
        <taxon>Sphingobacteriaceae</taxon>
        <taxon>Sphingobacterium</taxon>
    </lineage>
</organism>
<dbReference type="EMBL" id="JBHUPB010000010">
    <property type="protein sequence ID" value="MFD2968738.1"/>
    <property type="molecule type" value="Genomic_DNA"/>
</dbReference>
<proteinExistence type="predicted"/>
<keyword evidence="3" id="KW-1185">Reference proteome</keyword>
<evidence type="ECO:0000313" key="3">
    <source>
        <dbReference type="Proteomes" id="UP001597525"/>
    </source>
</evidence>
<reference evidence="3" key="1">
    <citation type="journal article" date="2019" name="Int. J. Syst. Evol. Microbiol.">
        <title>The Global Catalogue of Microorganisms (GCM) 10K type strain sequencing project: providing services to taxonomists for standard genome sequencing and annotation.</title>
        <authorList>
            <consortium name="The Broad Institute Genomics Platform"/>
            <consortium name="The Broad Institute Genome Sequencing Center for Infectious Disease"/>
            <person name="Wu L."/>
            <person name="Ma J."/>
        </authorList>
    </citation>
    <scope>NUCLEOTIDE SEQUENCE [LARGE SCALE GENOMIC DNA]</scope>
    <source>
        <strain evidence="3">KCTC 22814</strain>
    </source>
</reference>
<feature type="domain" description="DUF4440" evidence="1">
    <location>
        <begin position="32"/>
        <end position="134"/>
    </location>
</feature>
<dbReference type="Pfam" id="PF14534">
    <property type="entry name" value="DUF4440"/>
    <property type="match status" value="1"/>
</dbReference>
<comment type="caution">
    <text evidence="2">The sequence shown here is derived from an EMBL/GenBank/DDBJ whole genome shotgun (WGS) entry which is preliminary data.</text>
</comment>
<evidence type="ECO:0000313" key="2">
    <source>
        <dbReference type="EMBL" id="MFD2968738.1"/>
    </source>
</evidence>
<sequence>MNLLSKSVFGLIILFFLSGKLIGQTISRECQLRKLEKEWTTLLDKKDTSALKNIWMDNYVVNNAVGKIVGVKDILVLIKNGHVFPKVERSVERITFQGPLAIVMGAEKEFASDGKVKNRRFTNLWIEQKDGWKLLARQATGQ</sequence>
<evidence type="ECO:0000259" key="1">
    <source>
        <dbReference type="Pfam" id="PF14534"/>
    </source>
</evidence>
<protein>
    <submittedName>
        <fullName evidence="2">Nuclear transport factor 2 family protein</fullName>
    </submittedName>
</protein>
<dbReference type="Gene3D" id="3.10.450.50">
    <property type="match status" value="1"/>
</dbReference>
<accession>A0ABW6BGR8</accession>
<dbReference type="Proteomes" id="UP001597525">
    <property type="component" value="Unassembled WGS sequence"/>
</dbReference>